<evidence type="ECO:0000313" key="7">
    <source>
        <dbReference type="EMBL" id="KAA1255100.1"/>
    </source>
</evidence>
<dbReference type="GO" id="GO:0015627">
    <property type="term" value="C:type II protein secretion system complex"/>
    <property type="evidence" value="ECO:0007669"/>
    <property type="project" value="TreeGrafter"/>
</dbReference>
<dbReference type="Proteomes" id="UP000323225">
    <property type="component" value="Unassembled WGS sequence"/>
</dbReference>
<protein>
    <recommendedName>
        <fullName evidence="6">Type II/III secretion system secretin-like domain-containing protein</fullName>
    </recommendedName>
</protein>
<dbReference type="GO" id="GO:0016020">
    <property type="term" value="C:membrane"/>
    <property type="evidence" value="ECO:0007669"/>
    <property type="project" value="UniProtKB-SubCell"/>
</dbReference>
<evidence type="ECO:0000313" key="8">
    <source>
        <dbReference type="Proteomes" id="UP000323225"/>
    </source>
</evidence>
<evidence type="ECO:0000256" key="1">
    <source>
        <dbReference type="ARBA" id="ARBA00004370"/>
    </source>
</evidence>
<feature type="region of interest" description="Disordered" evidence="5">
    <location>
        <begin position="256"/>
        <end position="288"/>
    </location>
</feature>
<feature type="compositionally biased region" description="Acidic residues" evidence="5">
    <location>
        <begin position="264"/>
        <end position="274"/>
    </location>
</feature>
<evidence type="ECO:0000256" key="4">
    <source>
        <dbReference type="RuleBase" id="RU004003"/>
    </source>
</evidence>
<dbReference type="InterPro" id="IPR050810">
    <property type="entry name" value="Bact_Secretion_Sys_Channel"/>
</dbReference>
<comment type="caution">
    <text evidence="7">The sequence shown here is derived from an EMBL/GenBank/DDBJ whole genome shotgun (WGS) entry which is preliminary data.</text>
</comment>
<dbReference type="PANTHER" id="PTHR30332">
    <property type="entry name" value="PROBABLE GENERAL SECRETION PATHWAY PROTEIN D"/>
    <property type="match status" value="1"/>
</dbReference>
<evidence type="ECO:0000256" key="2">
    <source>
        <dbReference type="ARBA" id="ARBA00022729"/>
    </source>
</evidence>
<sequence>MNKNKVNKLSLIIGCILAVSTLSGCTSGKSIPKSLEEALNQDKITNNVVNDWKNEEPPIRFVPINDLLILEEGSPIPDKFSNKNIKTGFRGSATLKDLVPILKQKGLYLVIPDEAIRTMPIVMIDFDGKLGHLLDAFEAAYGINFSYHAGDIVTVEKLTSYQLRIPQDDVIAKQIQNDLKSMGAEEVSYSVNAATIFYKASKANHQKITTYLDRLTVNTSLVSMQVAIITVQVNRHKAEGIDWSKFGLKIGDGVQSGDNVTSDDSSDDSSDSDSDNSNSTNPAKELGSSIRDVKANASITGTSSALEIGNGEFTLSNVIDFLSTYGKAETSQSLIMKTLSGREVMMSVGDKVPYIDELSGTSDTESDSESSNVSVTYLDLGTKLHLKPWFDAKSQLVTIDFGMEISSLTKWVELNAGNQLGMVSQPQTREQKFSDVIKIMAGESVIIGGISFNEYSDDRNAPSFAEDSDIAYQKQNYSKNSTFIMIRPTVTIFGNR</sequence>
<dbReference type="PROSITE" id="PS51257">
    <property type="entry name" value="PROKAR_LIPOPROTEIN"/>
    <property type="match status" value="1"/>
</dbReference>
<feature type="domain" description="Type II/III secretion system secretin-like" evidence="6">
    <location>
        <begin position="322"/>
        <end position="460"/>
    </location>
</feature>
<evidence type="ECO:0000259" key="6">
    <source>
        <dbReference type="Pfam" id="PF00263"/>
    </source>
</evidence>
<name>A0A5Q6PKA8_VIBCL</name>
<dbReference type="Pfam" id="PF00263">
    <property type="entry name" value="Secretin"/>
    <property type="match status" value="1"/>
</dbReference>
<comment type="similarity">
    <text evidence="4">Belongs to the bacterial secretin family.</text>
</comment>
<dbReference type="InterPro" id="IPR004846">
    <property type="entry name" value="T2SS/T3SS_dom"/>
</dbReference>
<keyword evidence="2" id="KW-0732">Signal</keyword>
<evidence type="ECO:0000256" key="5">
    <source>
        <dbReference type="SAM" id="MobiDB-lite"/>
    </source>
</evidence>
<keyword evidence="3" id="KW-0472">Membrane</keyword>
<dbReference type="AlphaFoldDB" id="A0A5Q6PKA8"/>
<accession>A0A5Q6PKA8</accession>
<proteinExistence type="inferred from homology"/>
<dbReference type="PANTHER" id="PTHR30332:SF24">
    <property type="entry name" value="SECRETIN GSPD-RELATED"/>
    <property type="match status" value="1"/>
</dbReference>
<gene>
    <name evidence="7" type="ORF">F0M16_07740</name>
</gene>
<comment type="subcellular location">
    <subcellularLocation>
        <location evidence="1">Membrane</location>
    </subcellularLocation>
</comment>
<dbReference type="GO" id="GO:0009306">
    <property type="term" value="P:protein secretion"/>
    <property type="evidence" value="ECO:0007669"/>
    <property type="project" value="InterPro"/>
</dbReference>
<organism evidence="7 8">
    <name type="scientific">Vibrio cholerae</name>
    <dbReference type="NCBI Taxonomy" id="666"/>
    <lineage>
        <taxon>Bacteria</taxon>
        <taxon>Pseudomonadati</taxon>
        <taxon>Pseudomonadota</taxon>
        <taxon>Gammaproteobacteria</taxon>
        <taxon>Vibrionales</taxon>
        <taxon>Vibrionaceae</taxon>
        <taxon>Vibrio</taxon>
    </lineage>
</organism>
<dbReference type="EMBL" id="VUAA01000007">
    <property type="protein sequence ID" value="KAA1255100.1"/>
    <property type="molecule type" value="Genomic_DNA"/>
</dbReference>
<evidence type="ECO:0000256" key="3">
    <source>
        <dbReference type="ARBA" id="ARBA00023136"/>
    </source>
</evidence>
<reference evidence="7 8" key="1">
    <citation type="submission" date="2019-09" db="EMBL/GenBank/DDBJ databases">
        <authorList>
            <person name="Kritzky A."/>
            <person name="Schelkanova E.Y."/>
            <person name="Alkhova Z.V."/>
            <person name="Smirnova N.I."/>
        </authorList>
    </citation>
    <scope>NUCLEOTIDE SEQUENCE [LARGE SCALE GENOMIC DNA]</scope>
    <source>
        <strain evidence="7 8">M1526</strain>
    </source>
</reference>